<proteinExistence type="predicted"/>
<name>A0ABT8ZJV8_9SPHN</name>
<evidence type="ECO:0000256" key="1">
    <source>
        <dbReference type="SAM" id="MobiDB-lite"/>
    </source>
</evidence>
<keyword evidence="3" id="KW-1185">Reference proteome</keyword>
<feature type="compositionally biased region" description="Low complexity" evidence="1">
    <location>
        <begin position="24"/>
        <end position="36"/>
    </location>
</feature>
<feature type="region of interest" description="Disordered" evidence="1">
    <location>
        <begin position="24"/>
        <end position="52"/>
    </location>
</feature>
<reference evidence="2" key="1">
    <citation type="submission" date="2023-07" db="EMBL/GenBank/DDBJ databases">
        <title>Bacterial whole genome sequence for Sphingobium sp. HBC34.</title>
        <authorList>
            <person name="Le V."/>
            <person name="Ko S.-R."/>
            <person name="Ahn C.-Y."/>
            <person name="Oh H.-M."/>
        </authorList>
    </citation>
    <scope>NUCLEOTIDE SEQUENCE</scope>
    <source>
        <strain evidence="2">HBC34</strain>
    </source>
</reference>
<dbReference type="RefSeq" id="WP_304534576.1">
    <property type="nucleotide sequence ID" value="NZ_JAUQOM010000001.1"/>
</dbReference>
<dbReference type="Proteomes" id="UP001176471">
    <property type="component" value="Unassembled WGS sequence"/>
</dbReference>
<gene>
    <name evidence="2" type="ORF">Q4610_03340</name>
</gene>
<comment type="caution">
    <text evidence="2">The sequence shown here is derived from an EMBL/GenBank/DDBJ whole genome shotgun (WGS) entry which is preliminary data.</text>
</comment>
<accession>A0ABT8ZJV8</accession>
<evidence type="ECO:0000313" key="2">
    <source>
        <dbReference type="EMBL" id="MDO7834070.1"/>
    </source>
</evidence>
<sequence>MDDYISRAELSPIDRTVVRAPVAAQAVQPVSASRASDAPDRDSRAAAPPRDVAAVDQDLASVAEYVEVHTRIAEILAKLDAGATSVADAASAVQAMIPRPIVLVPLPPASKEAVEHAEAVARRIVEKASWGHAAQAHLTRATVEQIAASAN</sequence>
<evidence type="ECO:0000313" key="3">
    <source>
        <dbReference type="Proteomes" id="UP001176471"/>
    </source>
</evidence>
<dbReference type="EMBL" id="JAUQOM010000001">
    <property type="protein sequence ID" value="MDO7834070.1"/>
    <property type="molecule type" value="Genomic_DNA"/>
</dbReference>
<organism evidence="2 3">
    <name type="scientific">Sphingobium cyanobacteriorum</name>
    <dbReference type="NCBI Taxonomy" id="3063954"/>
    <lineage>
        <taxon>Bacteria</taxon>
        <taxon>Pseudomonadati</taxon>
        <taxon>Pseudomonadota</taxon>
        <taxon>Alphaproteobacteria</taxon>
        <taxon>Sphingomonadales</taxon>
        <taxon>Sphingomonadaceae</taxon>
        <taxon>Sphingobium</taxon>
    </lineage>
</organism>
<protein>
    <submittedName>
        <fullName evidence="2">Uncharacterized protein</fullName>
    </submittedName>
</protein>